<dbReference type="Pfam" id="PF04321">
    <property type="entry name" value="RmlD_sub_bind"/>
    <property type="match status" value="1"/>
</dbReference>
<comment type="similarity">
    <text evidence="2 6">Belongs to the dTDP-4-dehydrorhamnose reductase family.</text>
</comment>
<accession>A0ABT3MYI1</accession>
<keyword evidence="6" id="KW-0521">NADP</keyword>
<evidence type="ECO:0000256" key="2">
    <source>
        <dbReference type="ARBA" id="ARBA00010944"/>
    </source>
</evidence>
<sequence length="310" mass="35456">MRVLVLGKTGQIGHELCKLLDNKGITYHAPDRSELDICDSARLQICMEDYQPTIVVNAAAYNNPVMAENEPSRCFAVNRDAVAELADLCNRMNTTLIHASSYRVFDGEKQEPYTEKDPTNPIGVLGTSRLQAEQQIRERCPKHIILRLSWVISDRRPNLLRRQTEQMIKHREVYVTPDQLGCPTPASEVGRVMMAILQQVDCGAEPWGTYHYCASEPVSESGFAEIVIAEASQVWELKVRKLIMAKMDSREGFKPPANATFECTKILNTFGVHARPWRNALSGIIRHYHEEQEYEKQEYEKQEYEEQKDN</sequence>
<dbReference type="InterPro" id="IPR029903">
    <property type="entry name" value="RmlD-like-bd"/>
</dbReference>
<evidence type="ECO:0000256" key="4">
    <source>
        <dbReference type="ARBA" id="ARBA00017099"/>
    </source>
</evidence>
<evidence type="ECO:0000313" key="9">
    <source>
        <dbReference type="Proteomes" id="UP001209854"/>
    </source>
</evidence>
<comment type="caution">
    <text evidence="8">The sequence shown here is derived from an EMBL/GenBank/DDBJ whole genome shotgun (WGS) entry which is preliminary data.</text>
</comment>
<dbReference type="EMBL" id="JAPFCC010000001">
    <property type="protein sequence ID" value="MCW7554425.1"/>
    <property type="molecule type" value="Genomic_DNA"/>
</dbReference>
<comment type="catalytic activity">
    <reaction evidence="5 6">
        <text>dTDP-beta-L-rhamnose + NADP(+) = dTDP-4-dehydro-beta-L-rhamnose + NADPH + H(+)</text>
        <dbReference type="Rhea" id="RHEA:21796"/>
        <dbReference type="ChEBI" id="CHEBI:15378"/>
        <dbReference type="ChEBI" id="CHEBI:57510"/>
        <dbReference type="ChEBI" id="CHEBI:57783"/>
        <dbReference type="ChEBI" id="CHEBI:58349"/>
        <dbReference type="ChEBI" id="CHEBI:62830"/>
        <dbReference type="EC" id="1.1.1.133"/>
    </reaction>
</comment>
<dbReference type="InterPro" id="IPR036291">
    <property type="entry name" value="NAD(P)-bd_dom_sf"/>
</dbReference>
<name>A0ABT3MYI1_9GAMM</name>
<comment type="cofactor">
    <cofactor evidence="6">
        <name>Mg(2+)</name>
        <dbReference type="ChEBI" id="CHEBI:18420"/>
    </cofactor>
    <text evidence="6">Binds 1 Mg(2+) ion per monomer.</text>
</comment>
<keyword evidence="9" id="KW-1185">Reference proteome</keyword>
<reference evidence="8 9" key="1">
    <citation type="submission" date="2022-10" db="EMBL/GenBank/DDBJ databases">
        <title>High-quality genome sequences of two octocoral-associated bacteria, Endozoicomonas euniceicola EF212 and Endozoicomonas gorgoniicola PS125.</title>
        <authorList>
            <person name="Chiou Y.-J."/>
            <person name="Chen Y.-H."/>
        </authorList>
    </citation>
    <scope>NUCLEOTIDE SEQUENCE [LARGE SCALE GENOMIC DNA]</scope>
    <source>
        <strain evidence="8 9">PS125</strain>
    </source>
</reference>
<evidence type="ECO:0000256" key="6">
    <source>
        <dbReference type="RuleBase" id="RU364082"/>
    </source>
</evidence>
<dbReference type="Gene3D" id="3.90.25.10">
    <property type="entry name" value="UDP-galactose 4-epimerase, domain 1"/>
    <property type="match status" value="1"/>
</dbReference>
<feature type="domain" description="RmlD-like substrate binding" evidence="7">
    <location>
        <begin position="1"/>
        <end position="288"/>
    </location>
</feature>
<dbReference type="EC" id="1.1.1.133" evidence="3 6"/>
<gene>
    <name evidence="8" type="ORF">NX722_17715</name>
</gene>
<comment type="pathway">
    <text evidence="1 6">Carbohydrate biosynthesis; dTDP-L-rhamnose biosynthesis.</text>
</comment>
<proteinExistence type="inferred from homology"/>
<evidence type="ECO:0000256" key="3">
    <source>
        <dbReference type="ARBA" id="ARBA00012929"/>
    </source>
</evidence>
<dbReference type="PANTHER" id="PTHR10491:SF4">
    <property type="entry name" value="METHIONINE ADENOSYLTRANSFERASE 2 SUBUNIT BETA"/>
    <property type="match status" value="1"/>
</dbReference>
<organism evidence="8 9">
    <name type="scientific">Endozoicomonas gorgoniicola</name>
    <dbReference type="NCBI Taxonomy" id="1234144"/>
    <lineage>
        <taxon>Bacteria</taxon>
        <taxon>Pseudomonadati</taxon>
        <taxon>Pseudomonadota</taxon>
        <taxon>Gammaproteobacteria</taxon>
        <taxon>Oceanospirillales</taxon>
        <taxon>Endozoicomonadaceae</taxon>
        <taxon>Endozoicomonas</taxon>
    </lineage>
</organism>
<dbReference type="RefSeq" id="WP_262564179.1">
    <property type="nucleotide sequence ID" value="NZ_JAPFCC010000001.1"/>
</dbReference>
<dbReference type="Gene3D" id="3.40.50.720">
    <property type="entry name" value="NAD(P)-binding Rossmann-like Domain"/>
    <property type="match status" value="1"/>
</dbReference>
<evidence type="ECO:0000313" key="8">
    <source>
        <dbReference type="EMBL" id="MCW7554425.1"/>
    </source>
</evidence>
<dbReference type="Proteomes" id="UP001209854">
    <property type="component" value="Unassembled WGS sequence"/>
</dbReference>
<dbReference type="PANTHER" id="PTHR10491">
    <property type="entry name" value="DTDP-4-DEHYDRORHAMNOSE REDUCTASE"/>
    <property type="match status" value="1"/>
</dbReference>
<dbReference type="SUPFAM" id="SSF51735">
    <property type="entry name" value="NAD(P)-binding Rossmann-fold domains"/>
    <property type="match status" value="1"/>
</dbReference>
<evidence type="ECO:0000259" key="7">
    <source>
        <dbReference type="Pfam" id="PF04321"/>
    </source>
</evidence>
<dbReference type="CDD" id="cd05254">
    <property type="entry name" value="dTDP_HR_like_SDR_e"/>
    <property type="match status" value="1"/>
</dbReference>
<evidence type="ECO:0000256" key="5">
    <source>
        <dbReference type="ARBA" id="ARBA00048200"/>
    </source>
</evidence>
<dbReference type="InterPro" id="IPR005913">
    <property type="entry name" value="dTDP_dehydrorham_reduct"/>
</dbReference>
<evidence type="ECO:0000256" key="1">
    <source>
        <dbReference type="ARBA" id="ARBA00004781"/>
    </source>
</evidence>
<keyword evidence="6" id="KW-0560">Oxidoreductase</keyword>
<comment type="function">
    <text evidence="6">Catalyzes the reduction of dTDP-6-deoxy-L-lyxo-4-hexulose to yield dTDP-L-rhamnose.</text>
</comment>
<protein>
    <recommendedName>
        <fullName evidence="4 6">dTDP-4-dehydrorhamnose reductase</fullName>
        <ecNumber evidence="3 6">1.1.1.133</ecNumber>
    </recommendedName>
</protein>